<evidence type="ECO:0000256" key="4">
    <source>
        <dbReference type="ARBA" id="ARBA00022741"/>
    </source>
</evidence>
<evidence type="ECO:0000256" key="7">
    <source>
        <dbReference type="SAM" id="MobiDB-lite"/>
    </source>
</evidence>
<organism evidence="9">
    <name type="scientific">marine metagenome</name>
    <dbReference type="NCBI Taxonomy" id="408172"/>
    <lineage>
        <taxon>unclassified sequences</taxon>
        <taxon>metagenomes</taxon>
        <taxon>ecological metagenomes</taxon>
    </lineage>
</organism>
<evidence type="ECO:0000313" key="9">
    <source>
        <dbReference type="EMBL" id="SVA63378.1"/>
    </source>
</evidence>
<dbReference type="InterPro" id="IPR050388">
    <property type="entry name" value="ABC_Ni/Peptide_Import"/>
</dbReference>
<evidence type="ECO:0000256" key="5">
    <source>
        <dbReference type="ARBA" id="ARBA00022840"/>
    </source>
</evidence>
<feature type="compositionally biased region" description="Polar residues" evidence="7">
    <location>
        <begin position="17"/>
        <end position="28"/>
    </location>
</feature>
<sequence>MTDVTDPAPGPIERSGSRGTSRPSVDTTTRVAAGSTLLRVEDLHTSFDMPFGEVKAVNGVSFALRHGRTLGIVGESGSGKTVLVRSIMRLNLGSTVTTTGTVEFNGRELLGIPIREMQDLWGPELAMVFQDPMTSLNPLVRVSRQVTEHLHRHLGVNRDQARQTALELMREVQIPEPEARLRAFPHELSGGMRQRVCIAIALACEPTLLFADEPTTALDVTVQHQILNLLGREKRDRDMTMVLVTHDLGVVAGRTDDTMVMYAGKVVEQAPTPTLFAEMRHPYSEALLRSIPRIRQPSHTRLTAITGRPPNPVNLPVGCAFSPRCPHVQQKCREETPLLTAEGNSSHQVACWFPVGTDRGRDAFARNIADRLPQAVVVAEGSESSTGAGLTGEPVEDGDD</sequence>
<proteinExistence type="predicted"/>
<feature type="domain" description="ABC transporter" evidence="8">
    <location>
        <begin position="38"/>
        <end position="288"/>
    </location>
</feature>
<evidence type="ECO:0000256" key="3">
    <source>
        <dbReference type="ARBA" id="ARBA00022475"/>
    </source>
</evidence>
<dbReference type="GO" id="GO:0005886">
    <property type="term" value="C:plasma membrane"/>
    <property type="evidence" value="ECO:0007669"/>
    <property type="project" value="UniProtKB-SubCell"/>
</dbReference>
<dbReference type="SUPFAM" id="SSF52540">
    <property type="entry name" value="P-loop containing nucleoside triphosphate hydrolases"/>
    <property type="match status" value="1"/>
</dbReference>
<evidence type="ECO:0000256" key="2">
    <source>
        <dbReference type="ARBA" id="ARBA00022448"/>
    </source>
</evidence>
<dbReference type="GO" id="GO:0016887">
    <property type="term" value="F:ATP hydrolysis activity"/>
    <property type="evidence" value="ECO:0007669"/>
    <property type="project" value="InterPro"/>
</dbReference>
<dbReference type="Pfam" id="PF08352">
    <property type="entry name" value="oligo_HPY"/>
    <property type="match status" value="1"/>
</dbReference>
<comment type="subcellular location">
    <subcellularLocation>
        <location evidence="1">Cell membrane</location>
        <topology evidence="1">Peripheral membrane protein</topology>
    </subcellularLocation>
</comment>
<evidence type="ECO:0000256" key="6">
    <source>
        <dbReference type="ARBA" id="ARBA00023136"/>
    </source>
</evidence>
<keyword evidence="6" id="KW-0472">Membrane</keyword>
<dbReference type="InterPro" id="IPR003593">
    <property type="entry name" value="AAA+_ATPase"/>
</dbReference>
<dbReference type="Gene3D" id="3.40.50.300">
    <property type="entry name" value="P-loop containing nucleotide triphosphate hydrolases"/>
    <property type="match status" value="1"/>
</dbReference>
<dbReference type="InterPro" id="IPR013563">
    <property type="entry name" value="Oligopep_ABC_C"/>
</dbReference>
<dbReference type="Pfam" id="PF00005">
    <property type="entry name" value="ABC_tran"/>
    <property type="match status" value="1"/>
</dbReference>
<dbReference type="InterPro" id="IPR017871">
    <property type="entry name" value="ABC_transporter-like_CS"/>
</dbReference>
<dbReference type="PROSITE" id="PS00211">
    <property type="entry name" value="ABC_TRANSPORTER_1"/>
    <property type="match status" value="1"/>
</dbReference>
<dbReference type="GO" id="GO:0005524">
    <property type="term" value="F:ATP binding"/>
    <property type="evidence" value="ECO:0007669"/>
    <property type="project" value="UniProtKB-KW"/>
</dbReference>
<protein>
    <recommendedName>
        <fullName evidence="8">ABC transporter domain-containing protein</fullName>
    </recommendedName>
</protein>
<feature type="region of interest" description="Disordered" evidence="7">
    <location>
        <begin position="1"/>
        <end position="28"/>
    </location>
</feature>
<dbReference type="PANTHER" id="PTHR43297:SF2">
    <property type="entry name" value="DIPEPTIDE TRANSPORT ATP-BINDING PROTEIN DPPD"/>
    <property type="match status" value="1"/>
</dbReference>
<dbReference type="AlphaFoldDB" id="A0A381XF95"/>
<keyword evidence="5" id="KW-0067">ATP-binding</keyword>
<dbReference type="InterPro" id="IPR027417">
    <property type="entry name" value="P-loop_NTPase"/>
</dbReference>
<evidence type="ECO:0000256" key="1">
    <source>
        <dbReference type="ARBA" id="ARBA00004202"/>
    </source>
</evidence>
<accession>A0A381XF95</accession>
<dbReference type="EMBL" id="UINC01014957">
    <property type="protein sequence ID" value="SVA63378.1"/>
    <property type="molecule type" value="Genomic_DNA"/>
</dbReference>
<reference evidence="9" key="1">
    <citation type="submission" date="2018-05" db="EMBL/GenBank/DDBJ databases">
        <authorList>
            <person name="Lanie J.A."/>
            <person name="Ng W.-L."/>
            <person name="Kazmierczak K.M."/>
            <person name="Andrzejewski T.M."/>
            <person name="Davidsen T.M."/>
            <person name="Wayne K.J."/>
            <person name="Tettelin H."/>
            <person name="Glass J.I."/>
            <person name="Rusch D."/>
            <person name="Podicherti R."/>
            <person name="Tsui H.-C.T."/>
            <person name="Winkler M.E."/>
        </authorList>
    </citation>
    <scope>NUCLEOTIDE SEQUENCE</scope>
</reference>
<name>A0A381XF95_9ZZZZ</name>
<feature type="region of interest" description="Disordered" evidence="7">
    <location>
        <begin position="379"/>
        <end position="400"/>
    </location>
</feature>
<dbReference type="SMART" id="SM00382">
    <property type="entry name" value="AAA"/>
    <property type="match status" value="1"/>
</dbReference>
<dbReference type="PANTHER" id="PTHR43297">
    <property type="entry name" value="OLIGOPEPTIDE TRANSPORT ATP-BINDING PROTEIN APPD"/>
    <property type="match status" value="1"/>
</dbReference>
<dbReference type="FunFam" id="3.40.50.300:FF:000016">
    <property type="entry name" value="Oligopeptide ABC transporter ATP-binding component"/>
    <property type="match status" value="1"/>
</dbReference>
<dbReference type="CDD" id="cd03257">
    <property type="entry name" value="ABC_NikE_OppD_transporters"/>
    <property type="match status" value="1"/>
</dbReference>
<evidence type="ECO:0000259" key="8">
    <source>
        <dbReference type="PROSITE" id="PS50893"/>
    </source>
</evidence>
<keyword evidence="4" id="KW-0547">Nucleotide-binding</keyword>
<gene>
    <name evidence="9" type="ORF">METZ01_LOCUS116232</name>
</gene>
<dbReference type="NCBIfam" id="TIGR01727">
    <property type="entry name" value="oligo_HPY"/>
    <property type="match status" value="1"/>
</dbReference>
<dbReference type="PROSITE" id="PS50893">
    <property type="entry name" value="ABC_TRANSPORTER_2"/>
    <property type="match status" value="1"/>
</dbReference>
<dbReference type="GO" id="GO:0015833">
    <property type="term" value="P:peptide transport"/>
    <property type="evidence" value="ECO:0007669"/>
    <property type="project" value="InterPro"/>
</dbReference>
<dbReference type="InterPro" id="IPR003439">
    <property type="entry name" value="ABC_transporter-like_ATP-bd"/>
</dbReference>
<keyword evidence="3" id="KW-1003">Cell membrane</keyword>
<keyword evidence="2" id="KW-0813">Transport</keyword>